<comment type="similarity">
    <text evidence="1">Belongs to the Cdt1 family.</text>
</comment>
<sequence>MTLLCNRKGPTLFPDAQQGVQTLSQMPFLLSHLAQIKTIYPEAYALEARKTHPKEKLLHPSFHERLVAFKAEGNIASSSTFEVPLSPLPEVPTAASLAQAKSAKSSHNATMEREEPAPASATGQDDIETNIKAGATKARFPSNTKEGRAERYAAVLRRVKEREAKLAAAGSAEEQKEAFLFKSLPQLNLVLRSLFVVKKFKPIPLDEALVQLCSSYRDAFGLSVERQDVERRLKMLKELMPDMLQTKEGMDRKVFLVLPRGAIPGDRLQAAIDAKQQPQDQKMAIDATVSKA</sequence>
<proteinExistence type="inferred from homology"/>
<evidence type="ECO:0000256" key="2">
    <source>
        <dbReference type="ARBA" id="ARBA00023306"/>
    </source>
</evidence>
<evidence type="ECO:0000256" key="3">
    <source>
        <dbReference type="SAM" id="MobiDB-lite"/>
    </source>
</evidence>
<gene>
    <name evidence="6" type="ORF">ACA1_253510</name>
</gene>
<evidence type="ECO:0000259" key="4">
    <source>
        <dbReference type="Pfam" id="PF08839"/>
    </source>
</evidence>
<feature type="domain" description="CDT1 Geminin-binding" evidence="4">
    <location>
        <begin position="3"/>
        <end position="54"/>
    </location>
</feature>
<reference evidence="6 7" key="1">
    <citation type="journal article" date="2013" name="Genome Biol.">
        <title>Genome of Acanthamoeba castellanii highlights extensive lateral gene transfer and early evolution of tyrosine kinase signaling.</title>
        <authorList>
            <person name="Clarke M."/>
            <person name="Lohan A.J."/>
            <person name="Liu B."/>
            <person name="Lagkouvardos I."/>
            <person name="Roy S."/>
            <person name="Zafar N."/>
            <person name="Bertelli C."/>
            <person name="Schilde C."/>
            <person name="Kianianmomeni A."/>
            <person name="Burglin T.R."/>
            <person name="Frech C."/>
            <person name="Turcotte B."/>
            <person name="Kopec K.O."/>
            <person name="Synnott J.M."/>
            <person name="Choo C."/>
            <person name="Paponov I."/>
            <person name="Finkler A."/>
            <person name="Soon Heng Tan C."/>
            <person name="Hutchins A.P."/>
            <person name="Weinmeier T."/>
            <person name="Rattei T."/>
            <person name="Chu J.S."/>
            <person name="Gimenez G."/>
            <person name="Irimia M."/>
            <person name="Rigden D.J."/>
            <person name="Fitzpatrick D.A."/>
            <person name="Lorenzo-Morales J."/>
            <person name="Bateman A."/>
            <person name="Chiu C.H."/>
            <person name="Tang P."/>
            <person name="Hegemann P."/>
            <person name="Fromm H."/>
            <person name="Raoult D."/>
            <person name="Greub G."/>
            <person name="Miranda-Saavedra D."/>
            <person name="Chen N."/>
            <person name="Nash P."/>
            <person name="Ginger M.L."/>
            <person name="Horn M."/>
            <person name="Schaap P."/>
            <person name="Caler L."/>
            <person name="Loftus B."/>
        </authorList>
    </citation>
    <scope>NUCLEOTIDE SEQUENCE [LARGE SCALE GENOMIC DNA]</scope>
    <source>
        <strain evidence="6 7">Neff</strain>
    </source>
</reference>
<dbReference type="GeneID" id="14923298"/>
<dbReference type="InterPro" id="IPR014939">
    <property type="entry name" value="CDT1_Gemini-bd-like"/>
</dbReference>
<organism evidence="6 7">
    <name type="scientific">Acanthamoeba castellanii (strain ATCC 30010 / Neff)</name>
    <dbReference type="NCBI Taxonomy" id="1257118"/>
    <lineage>
        <taxon>Eukaryota</taxon>
        <taxon>Amoebozoa</taxon>
        <taxon>Discosea</taxon>
        <taxon>Longamoebia</taxon>
        <taxon>Centramoebida</taxon>
        <taxon>Acanthamoebidae</taxon>
        <taxon>Acanthamoeba</taxon>
    </lineage>
</organism>
<dbReference type="GO" id="GO:0071163">
    <property type="term" value="P:DNA replication preinitiation complex assembly"/>
    <property type="evidence" value="ECO:0007669"/>
    <property type="project" value="InterPro"/>
</dbReference>
<evidence type="ECO:0000313" key="6">
    <source>
        <dbReference type="EMBL" id="ELR22364.1"/>
    </source>
</evidence>
<dbReference type="EMBL" id="KB007885">
    <property type="protein sequence ID" value="ELR22364.1"/>
    <property type="molecule type" value="Genomic_DNA"/>
</dbReference>
<dbReference type="OrthoDB" id="341730at2759"/>
<keyword evidence="2" id="KW-0131">Cell cycle</keyword>
<dbReference type="GO" id="GO:0000076">
    <property type="term" value="P:DNA replication checkpoint signaling"/>
    <property type="evidence" value="ECO:0007669"/>
    <property type="project" value="TreeGrafter"/>
</dbReference>
<dbReference type="GO" id="GO:0070182">
    <property type="term" value="F:DNA polymerase binding"/>
    <property type="evidence" value="ECO:0007669"/>
    <property type="project" value="TreeGrafter"/>
</dbReference>
<evidence type="ECO:0000259" key="5">
    <source>
        <dbReference type="Pfam" id="PF16679"/>
    </source>
</evidence>
<dbReference type="Pfam" id="PF16679">
    <property type="entry name" value="CDT1_C"/>
    <property type="match status" value="1"/>
</dbReference>
<dbReference type="SMR" id="L8HA06"/>
<evidence type="ECO:0000256" key="1">
    <source>
        <dbReference type="ARBA" id="ARBA00008356"/>
    </source>
</evidence>
<dbReference type="GO" id="GO:0030174">
    <property type="term" value="P:regulation of DNA-templated DNA replication initiation"/>
    <property type="evidence" value="ECO:0007669"/>
    <property type="project" value="InterPro"/>
</dbReference>
<dbReference type="Proteomes" id="UP000011083">
    <property type="component" value="Unassembled WGS sequence"/>
</dbReference>
<dbReference type="RefSeq" id="XP_004367620.1">
    <property type="nucleotide sequence ID" value="XM_004367563.1"/>
</dbReference>
<dbReference type="GO" id="GO:0003677">
    <property type="term" value="F:DNA binding"/>
    <property type="evidence" value="ECO:0007669"/>
    <property type="project" value="InterPro"/>
</dbReference>
<dbReference type="InterPro" id="IPR032054">
    <property type="entry name" value="Cdt1_C"/>
</dbReference>
<feature type="compositionally biased region" description="Low complexity" evidence="3">
    <location>
        <begin position="96"/>
        <end position="106"/>
    </location>
</feature>
<evidence type="ECO:0008006" key="8">
    <source>
        <dbReference type="Google" id="ProtNLM"/>
    </source>
</evidence>
<dbReference type="SUPFAM" id="SSF46785">
    <property type="entry name" value="Winged helix' DNA-binding domain"/>
    <property type="match status" value="1"/>
</dbReference>
<feature type="region of interest" description="Disordered" evidence="3">
    <location>
        <begin position="96"/>
        <end position="126"/>
    </location>
</feature>
<dbReference type="InterPro" id="IPR038090">
    <property type="entry name" value="Cdt1_C_WH_dom_sf"/>
</dbReference>
<accession>L8HA06</accession>
<dbReference type="VEuPathDB" id="AmoebaDB:ACA1_253510"/>
<dbReference type="InterPro" id="IPR045173">
    <property type="entry name" value="Cdt1"/>
</dbReference>
<feature type="domain" description="DNA replication factor Cdt1 C-terminal" evidence="5">
    <location>
        <begin position="155"/>
        <end position="247"/>
    </location>
</feature>
<dbReference type="GO" id="GO:0005634">
    <property type="term" value="C:nucleus"/>
    <property type="evidence" value="ECO:0007669"/>
    <property type="project" value="TreeGrafter"/>
</dbReference>
<dbReference type="AlphaFoldDB" id="L8HA06"/>
<protein>
    <recommendedName>
        <fullName evidence="8">CDT1 Geminin-binding domain-containing protein</fullName>
    </recommendedName>
</protein>
<evidence type="ECO:0000313" key="7">
    <source>
        <dbReference type="Proteomes" id="UP000011083"/>
    </source>
</evidence>
<name>L8HA06_ACACF</name>
<dbReference type="KEGG" id="acan:ACA1_253510"/>
<dbReference type="GO" id="GO:0000278">
    <property type="term" value="P:mitotic cell cycle"/>
    <property type="evidence" value="ECO:0007669"/>
    <property type="project" value="TreeGrafter"/>
</dbReference>
<dbReference type="InterPro" id="IPR036390">
    <property type="entry name" value="WH_DNA-bd_sf"/>
</dbReference>
<dbReference type="Pfam" id="PF08839">
    <property type="entry name" value="CDT1"/>
    <property type="match status" value="1"/>
</dbReference>
<dbReference type="PANTHER" id="PTHR28637:SF1">
    <property type="entry name" value="DNA REPLICATION FACTOR CDT1"/>
    <property type="match status" value="1"/>
</dbReference>
<dbReference type="Gene3D" id="1.10.10.1420">
    <property type="entry name" value="DNA replication factor Cdt1, C-terminal WH domain"/>
    <property type="match status" value="1"/>
</dbReference>
<dbReference type="PANTHER" id="PTHR28637">
    <property type="entry name" value="DNA REPLICATION FACTOR CDT1"/>
    <property type="match status" value="1"/>
</dbReference>
<keyword evidence="7" id="KW-1185">Reference proteome</keyword>